<name>A0A6J4NDP7_9ACTN</name>
<sequence>METEYVTVEHEDGTRSKWPLGDDGFAEVFIHETERGGRHHVGEEPGPAHPFVVALRTATNLEALMSEHGTMLGFWVGEDEIVRGLRERPGPPVRWNEDGTVCS</sequence>
<gene>
    <name evidence="1" type="ORF">AVDCRST_MAG01-01-18</name>
</gene>
<organism evidence="1">
    <name type="scientific">uncultured Rubrobacteraceae bacterium</name>
    <dbReference type="NCBI Taxonomy" id="349277"/>
    <lineage>
        <taxon>Bacteria</taxon>
        <taxon>Bacillati</taxon>
        <taxon>Actinomycetota</taxon>
        <taxon>Rubrobacteria</taxon>
        <taxon>Rubrobacterales</taxon>
        <taxon>Rubrobacteraceae</taxon>
        <taxon>environmental samples</taxon>
    </lineage>
</organism>
<proteinExistence type="predicted"/>
<reference evidence="1" key="1">
    <citation type="submission" date="2020-02" db="EMBL/GenBank/DDBJ databases">
        <authorList>
            <person name="Meier V. D."/>
        </authorList>
    </citation>
    <scope>NUCLEOTIDE SEQUENCE</scope>
    <source>
        <strain evidence="1">AVDCRST_MAG01</strain>
    </source>
</reference>
<accession>A0A6J4NDP7</accession>
<evidence type="ECO:0000313" key="1">
    <source>
        <dbReference type="EMBL" id="CAA9381957.1"/>
    </source>
</evidence>
<dbReference type="AlphaFoldDB" id="A0A6J4NDP7"/>
<dbReference type="EMBL" id="CADCUW010000002">
    <property type="protein sequence ID" value="CAA9381957.1"/>
    <property type="molecule type" value="Genomic_DNA"/>
</dbReference>
<protein>
    <submittedName>
        <fullName evidence="1">Uncharacterized protein</fullName>
    </submittedName>
</protein>